<dbReference type="Gene3D" id="3.40.50.10810">
    <property type="entry name" value="Tandem AAA-ATPase domain"/>
    <property type="match status" value="1"/>
</dbReference>
<feature type="region of interest" description="Disordered" evidence="8">
    <location>
        <begin position="431"/>
        <end position="480"/>
    </location>
</feature>
<evidence type="ECO:0000256" key="4">
    <source>
        <dbReference type="ARBA" id="ARBA00022806"/>
    </source>
</evidence>
<dbReference type="InterPro" id="IPR016024">
    <property type="entry name" value="ARM-type_fold"/>
</dbReference>
<keyword evidence="2" id="KW-0677">Repeat</keyword>
<dbReference type="PROSITE" id="PS51192">
    <property type="entry name" value="HELICASE_ATP_BIND_1"/>
    <property type="match status" value="1"/>
</dbReference>
<dbReference type="AlphaFoldDB" id="A0AA35SSH5"/>
<dbReference type="PANTHER" id="PTHR36498:SF1">
    <property type="entry name" value="TATA-BINDING PROTEIN-ASSOCIATED FACTOR 172"/>
    <property type="match status" value="1"/>
</dbReference>
<keyword evidence="4" id="KW-0378">Hydrolase</keyword>
<dbReference type="InterPro" id="IPR014001">
    <property type="entry name" value="Helicase_ATP-bd"/>
</dbReference>
<dbReference type="EMBL" id="CASHTH010002741">
    <property type="protein sequence ID" value="CAI8034563.1"/>
    <property type="molecule type" value="Genomic_DNA"/>
</dbReference>
<keyword evidence="7" id="KW-0539">Nucleus</keyword>
<proteinExistence type="predicted"/>
<dbReference type="CDD" id="cd17999">
    <property type="entry name" value="DEXHc_Mot1"/>
    <property type="match status" value="1"/>
</dbReference>
<evidence type="ECO:0000259" key="9">
    <source>
        <dbReference type="PROSITE" id="PS51192"/>
    </source>
</evidence>
<dbReference type="SUPFAM" id="SSF48371">
    <property type="entry name" value="ARM repeat"/>
    <property type="match status" value="1"/>
</dbReference>
<evidence type="ECO:0000256" key="8">
    <source>
        <dbReference type="SAM" id="MobiDB-lite"/>
    </source>
</evidence>
<protein>
    <submittedName>
        <fullName evidence="10">TATA-binding protein-associated factor 172</fullName>
    </submittedName>
</protein>
<feature type="compositionally biased region" description="Low complexity" evidence="8">
    <location>
        <begin position="153"/>
        <end position="190"/>
    </location>
</feature>
<keyword evidence="4" id="KW-0347">Helicase</keyword>
<feature type="compositionally biased region" description="Basic residues" evidence="8">
    <location>
        <begin position="456"/>
        <end position="465"/>
    </location>
</feature>
<evidence type="ECO:0000256" key="6">
    <source>
        <dbReference type="ARBA" id="ARBA00023125"/>
    </source>
</evidence>
<dbReference type="GO" id="GO:0004386">
    <property type="term" value="F:helicase activity"/>
    <property type="evidence" value="ECO:0007669"/>
    <property type="project" value="UniProtKB-KW"/>
</dbReference>
<dbReference type="InterPro" id="IPR027417">
    <property type="entry name" value="P-loop_NTPase"/>
</dbReference>
<dbReference type="Pfam" id="PF12054">
    <property type="entry name" value="DUF3535"/>
    <property type="match status" value="1"/>
</dbReference>
<sequence length="1080" mass="118433">MERREAVEEGGEVTEEGMEMERSEAGEEKRPTWLGAVLQGALCHLFQRLALEGDKENTDLALQVWENIVGVCDPAELSGACECLLMSWLCLSASPSGSPVDPSLLTRAHQGSHGDVYLGGSLGVESVQQKDEQAFAARVNTAKALGHLAAKMTSSPSPSPISSTPEYSTPSSDTHSTTPDPTTKTTTTPPQLASAPGYPNPTTPGYFTPASTTLTEGLGQMLTRSSSTHRIVAALTIGYWGVCPSQLLSGLNTKLTERTTYEEILPFLMTMQRECHSLVLAFDKNGVSVASGANVSGYTVEYAAQLSTTVFEAKLQTMSLSSEEKQEFESLRRNVLTALGQLQEEQQRCDTRVHCCVTGTLILLASLPPKLNPVIRPLMDCLKSESDPLLQSLAAQWISNLLDLCKERSPGPVTKIIKNLCSFSCVDPRHTPPARPARAGADSTLSEGAAATGKKGAAKSKKKRGSPSGGSANEEAWSSGTGTGGYSTWTWDSGIITLVRQQKELSSHRIPQGRGRPSAAVREALAAAATQQANLPQQYQRRGGEAALRAVVKYFGDRLLSTLPSLWSHITSPLHNLPSPPPATDNTEVPDEVVGAGQAVVHCLQVLEVITPSLHPSLRPRLLSLLPLILDCIKSTFTAVRHLAARCLATFTLVGLHKSMIFMVEDLLPYLGDSESVTHRQGAIETIACVLESAGLQALCYVVLLVMPVMSRMSDQDADVRLMASRCFANLVTLMPLEAGTESPKEMPEKLAQKRNTDRRFLEQLLDISKLDNYAVPVPIHADLRQYQQDGINWLAFLNKYSLHGILCDDMGLGKTLQSLCIIAGDHFHREKQYKTTGQVDQAPLPSLVICPPTLIGHWYYEVCKFCRLEDLSPLQYSGPPSTRARLQSLVPNHNLVIASYDIIRNDVDFFRSITWNYCVLDEGHIIKNTKTKITKAVKQLRANHRLILSGTPIQNNVLELWSLFDFLLPGFLGTERQFFERFGKPILLSRDAKSSSKEQEAGALAMESLHKQVLPFLLRRMKEDVLQDLPPKIIQDYHCELSPLQVKLYEDFACSKAKKEVEDTLAEDEEGREGRDRCG</sequence>
<dbReference type="Proteomes" id="UP001174909">
    <property type="component" value="Unassembled WGS sequence"/>
</dbReference>
<evidence type="ECO:0000256" key="3">
    <source>
        <dbReference type="ARBA" id="ARBA00022741"/>
    </source>
</evidence>
<dbReference type="GO" id="GO:0005524">
    <property type="term" value="F:ATP binding"/>
    <property type="evidence" value="ECO:0007669"/>
    <property type="project" value="UniProtKB-KW"/>
</dbReference>
<evidence type="ECO:0000256" key="2">
    <source>
        <dbReference type="ARBA" id="ARBA00022737"/>
    </source>
</evidence>
<dbReference type="GO" id="GO:0003677">
    <property type="term" value="F:DNA binding"/>
    <property type="evidence" value="ECO:0007669"/>
    <property type="project" value="UniProtKB-KW"/>
</dbReference>
<organism evidence="10 11">
    <name type="scientific">Geodia barretti</name>
    <name type="common">Barrett's horny sponge</name>
    <dbReference type="NCBI Taxonomy" id="519541"/>
    <lineage>
        <taxon>Eukaryota</taxon>
        <taxon>Metazoa</taxon>
        <taxon>Porifera</taxon>
        <taxon>Demospongiae</taxon>
        <taxon>Heteroscleromorpha</taxon>
        <taxon>Tetractinellida</taxon>
        <taxon>Astrophorina</taxon>
        <taxon>Geodiidae</taxon>
        <taxon>Geodia</taxon>
    </lineage>
</organism>
<name>A0AA35SSH5_GEOBA</name>
<keyword evidence="3" id="KW-0547">Nucleotide-binding</keyword>
<keyword evidence="5" id="KW-0067">ATP-binding</keyword>
<dbReference type="SMART" id="SM00487">
    <property type="entry name" value="DEXDc"/>
    <property type="match status" value="1"/>
</dbReference>
<feature type="domain" description="Helicase ATP-binding" evidence="9">
    <location>
        <begin position="796"/>
        <end position="971"/>
    </location>
</feature>
<dbReference type="InterPro" id="IPR044972">
    <property type="entry name" value="Mot1"/>
</dbReference>
<evidence type="ECO:0000256" key="1">
    <source>
        <dbReference type="ARBA" id="ARBA00004123"/>
    </source>
</evidence>
<gene>
    <name evidence="10" type="ORF">GBAR_LOCUS19449</name>
</gene>
<accession>A0AA35SSH5</accession>
<feature type="region of interest" description="Disordered" evidence="8">
    <location>
        <begin position="1"/>
        <end position="28"/>
    </location>
</feature>
<dbReference type="SUPFAM" id="SSF52540">
    <property type="entry name" value="P-loop containing nucleoside triphosphate hydrolases"/>
    <property type="match status" value="1"/>
</dbReference>
<dbReference type="Gene3D" id="1.25.10.10">
    <property type="entry name" value="Leucine-rich Repeat Variant"/>
    <property type="match status" value="1"/>
</dbReference>
<evidence type="ECO:0000256" key="5">
    <source>
        <dbReference type="ARBA" id="ARBA00022840"/>
    </source>
</evidence>
<reference evidence="10" key="1">
    <citation type="submission" date="2023-03" db="EMBL/GenBank/DDBJ databases">
        <authorList>
            <person name="Steffen K."/>
            <person name="Cardenas P."/>
        </authorList>
    </citation>
    <scope>NUCLEOTIDE SEQUENCE</scope>
</reference>
<dbReference type="Pfam" id="PF00176">
    <property type="entry name" value="SNF2-rel_dom"/>
    <property type="match status" value="1"/>
</dbReference>
<dbReference type="InterPro" id="IPR044078">
    <property type="entry name" value="Mot1_ATP-bd"/>
</dbReference>
<feature type="compositionally biased region" description="Low complexity" evidence="8">
    <location>
        <begin position="469"/>
        <end position="480"/>
    </location>
</feature>
<evidence type="ECO:0000256" key="7">
    <source>
        <dbReference type="ARBA" id="ARBA00023242"/>
    </source>
</evidence>
<dbReference type="InterPro" id="IPR038718">
    <property type="entry name" value="SNF2-like_sf"/>
</dbReference>
<dbReference type="GO" id="GO:0017025">
    <property type="term" value="F:TBP-class protein binding"/>
    <property type="evidence" value="ECO:0007669"/>
    <property type="project" value="InterPro"/>
</dbReference>
<feature type="region of interest" description="Disordered" evidence="8">
    <location>
        <begin position="150"/>
        <end position="211"/>
    </location>
</feature>
<dbReference type="InterPro" id="IPR022707">
    <property type="entry name" value="Mot1_central_dom"/>
</dbReference>
<comment type="caution">
    <text evidence="10">The sequence shown here is derived from an EMBL/GenBank/DDBJ whole genome shotgun (WGS) entry which is preliminary data.</text>
</comment>
<dbReference type="GO" id="GO:0016887">
    <property type="term" value="F:ATP hydrolysis activity"/>
    <property type="evidence" value="ECO:0007669"/>
    <property type="project" value="InterPro"/>
</dbReference>
<evidence type="ECO:0000313" key="10">
    <source>
        <dbReference type="EMBL" id="CAI8034563.1"/>
    </source>
</evidence>
<feature type="compositionally biased region" description="Basic and acidic residues" evidence="8">
    <location>
        <begin position="19"/>
        <end position="28"/>
    </location>
</feature>
<dbReference type="InterPro" id="IPR000330">
    <property type="entry name" value="SNF2_N"/>
</dbReference>
<dbReference type="FunFam" id="3.40.50.10810:FF:000009">
    <property type="entry name" value="B-TFIID TATA-box-binding protein-associated factor 1"/>
    <property type="match status" value="1"/>
</dbReference>
<dbReference type="GO" id="GO:0005634">
    <property type="term" value="C:nucleus"/>
    <property type="evidence" value="ECO:0007669"/>
    <property type="project" value="UniProtKB-SubCell"/>
</dbReference>
<comment type="subcellular location">
    <subcellularLocation>
        <location evidence="1">Nucleus</location>
    </subcellularLocation>
</comment>
<feature type="region of interest" description="Disordered" evidence="8">
    <location>
        <begin position="1061"/>
        <end position="1080"/>
    </location>
</feature>
<dbReference type="InterPro" id="IPR011989">
    <property type="entry name" value="ARM-like"/>
</dbReference>
<dbReference type="PANTHER" id="PTHR36498">
    <property type="entry name" value="TATA-BINDING PROTEIN-ASSOCIATED FACTOR 172"/>
    <property type="match status" value="1"/>
</dbReference>
<keyword evidence="11" id="KW-1185">Reference proteome</keyword>
<keyword evidence="6" id="KW-0238">DNA-binding</keyword>
<evidence type="ECO:0000313" key="11">
    <source>
        <dbReference type="Proteomes" id="UP001174909"/>
    </source>
</evidence>
<feature type="compositionally biased region" description="Acidic residues" evidence="8">
    <location>
        <begin position="8"/>
        <end position="18"/>
    </location>
</feature>